<name>A0ABQ5YMG8_9NEIS</name>
<dbReference type="Proteomes" id="UP001156706">
    <property type="component" value="Unassembled WGS sequence"/>
</dbReference>
<gene>
    <name evidence="2" type="ORF">GCM10007907_33800</name>
</gene>
<comment type="caution">
    <text evidence="2">The sequence shown here is derived from an EMBL/GenBank/DDBJ whole genome shotgun (WGS) entry which is preliminary data.</text>
</comment>
<reference evidence="3" key="1">
    <citation type="journal article" date="2019" name="Int. J. Syst. Evol. Microbiol.">
        <title>The Global Catalogue of Microorganisms (GCM) 10K type strain sequencing project: providing services to taxonomists for standard genome sequencing and annotation.</title>
        <authorList>
            <consortium name="The Broad Institute Genomics Platform"/>
            <consortium name="The Broad Institute Genome Sequencing Center for Infectious Disease"/>
            <person name="Wu L."/>
            <person name="Ma J."/>
        </authorList>
    </citation>
    <scope>NUCLEOTIDE SEQUENCE [LARGE SCALE GENOMIC DNA]</scope>
    <source>
        <strain evidence="3">NBRC 110044</strain>
    </source>
</reference>
<feature type="compositionally biased region" description="Basic and acidic residues" evidence="1">
    <location>
        <begin position="8"/>
        <end position="35"/>
    </location>
</feature>
<evidence type="ECO:0000313" key="2">
    <source>
        <dbReference type="EMBL" id="GLR14590.1"/>
    </source>
</evidence>
<evidence type="ECO:0000256" key="1">
    <source>
        <dbReference type="SAM" id="MobiDB-lite"/>
    </source>
</evidence>
<dbReference type="EMBL" id="BSOG01000005">
    <property type="protein sequence ID" value="GLR14590.1"/>
    <property type="molecule type" value="Genomic_DNA"/>
</dbReference>
<sequence>MQQSGTSDKWDSLRDGDAFPAERDETRPLDADERTPAVMGEQLACRRAELGLGML</sequence>
<evidence type="ECO:0008006" key="4">
    <source>
        <dbReference type="Google" id="ProtNLM"/>
    </source>
</evidence>
<keyword evidence="3" id="KW-1185">Reference proteome</keyword>
<proteinExistence type="predicted"/>
<accession>A0ABQ5YMG8</accession>
<organism evidence="2 3">
    <name type="scientific">Chitinimonas prasina</name>
    <dbReference type="NCBI Taxonomy" id="1434937"/>
    <lineage>
        <taxon>Bacteria</taxon>
        <taxon>Pseudomonadati</taxon>
        <taxon>Pseudomonadota</taxon>
        <taxon>Betaproteobacteria</taxon>
        <taxon>Neisseriales</taxon>
        <taxon>Chitinibacteraceae</taxon>
        <taxon>Chitinimonas</taxon>
    </lineage>
</organism>
<evidence type="ECO:0000313" key="3">
    <source>
        <dbReference type="Proteomes" id="UP001156706"/>
    </source>
</evidence>
<feature type="region of interest" description="Disordered" evidence="1">
    <location>
        <begin position="1"/>
        <end position="40"/>
    </location>
</feature>
<protein>
    <recommendedName>
        <fullName evidence="4">XRE family transcriptional regulator</fullName>
    </recommendedName>
</protein>